<dbReference type="GO" id="GO:0008179">
    <property type="term" value="F:adenylate cyclase binding"/>
    <property type="evidence" value="ECO:0007669"/>
    <property type="project" value="TreeGrafter"/>
</dbReference>
<dbReference type="RefSeq" id="XP_033392039.1">
    <property type="nucleotide sequence ID" value="XM_033538493.1"/>
</dbReference>
<dbReference type="Proteomes" id="UP000799438">
    <property type="component" value="Unassembled WGS sequence"/>
</dbReference>
<dbReference type="EMBL" id="ML995525">
    <property type="protein sequence ID" value="KAF2136321.1"/>
    <property type="molecule type" value="Genomic_DNA"/>
</dbReference>
<dbReference type="GO" id="GO:0005737">
    <property type="term" value="C:cytoplasm"/>
    <property type="evidence" value="ECO:0007669"/>
    <property type="project" value="TreeGrafter"/>
</dbReference>
<comment type="similarity">
    <text evidence="1 4">Belongs to the CAP family.</text>
</comment>
<dbReference type="Pfam" id="PF21938">
    <property type="entry name" value="CAP_N"/>
    <property type="match status" value="1"/>
</dbReference>
<evidence type="ECO:0000259" key="6">
    <source>
        <dbReference type="PROSITE" id="PS51329"/>
    </source>
</evidence>
<sequence length="519" mass="55267">MAQNNMNNLTTLIKRLEAATSRLEDIASSTFDQPTVLNNAPGALAASAGAAPPAAASAADSELPASVVAFDELLGGDLKEFDDLSKQLDPTVAEQAAAVVQAFNAQRQFLLLATKAKNPGNQSKAFAETLKDLQVAMGNVEALKQSCKNFELKNHVTMVADGVGLLGWVTIEGSPAKVAEELFGGAQMYGNKVLKDYKETNRAHVEWVQSFYRLFKTLIAYIKEYHPKGVQWNPSGIDASEALRQIQSGGAAPSGAPPAPAPPAGGAPPPPPPPPGPPPPPMPPAGGASRPAADMGAVFDQLNRGEAVTSGLRKVDPSQMTHKNPTLRENSAVPERKDSTGSKTPAPPHKPKPDNMRLKKPPRKELDGNKWIIENFDSPAEPVEIEATIVQSILISHCKNTTIRVTNKANAISIDNCARTSIIVDSLVSSVDVIKCPNFAVQVLGTMPTILLDQVDGAAVYLSRDSLETEIFTSKCTSVNINVPPATEDDDYAEQPVPEQFKSYIKNGKLVSEIVEHAG</sequence>
<dbReference type="InterPro" id="IPR013912">
    <property type="entry name" value="Adenylate_cyclase-assoc_CAP_C"/>
</dbReference>
<dbReference type="InterPro" id="IPR018106">
    <property type="entry name" value="CAP_CS_N"/>
</dbReference>
<evidence type="ECO:0000256" key="4">
    <source>
        <dbReference type="RuleBase" id="RU000647"/>
    </source>
</evidence>
<name>A0A6A6B0S1_9PEZI</name>
<dbReference type="OrthoDB" id="77251at2759"/>
<feature type="region of interest" description="Disordered" evidence="5">
    <location>
        <begin position="248"/>
        <end position="292"/>
    </location>
</feature>
<evidence type="ECO:0000256" key="5">
    <source>
        <dbReference type="SAM" id="MobiDB-lite"/>
    </source>
</evidence>
<dbReference type="InterPro" id="IPR053950">
    <property type="entry name" value="CAP_N"/>
</dbReference>
<dbReference type="SUPFAM" id="SSF69340">
    <property type="entry name" value="C-terminal domain of adenylylcyclase associated protein"/>
    <property type="match status" value="1"/>
</dbReference>
<feature type="region of interest" description="Disordered" evidence="5">
    <location>
        <begin position="309"/>
        <end position="365"/>
    </location>
</feature>
<accession>A0A6A6B0S1</accession>
<dbReference type="InterPro" id="IPR017901">
    <property type="entry name" value="C-CAP_CF_C-like"/>
</dbReference>
<dbReference type="SUPFAM" id="SSF101278">
    <property type="entry name" value="N-terminal domain of adenylylcyclase associated protein, CAP"/>
    <property type="match status" value="1"/>
</dbReference>
<dbReference type="PROSITE" id="PS01088">
    <property type="entry name" value="CAP_1"/>
    <property type="match status" value="1"/>
</dbReference>
<dbReference type="PANTHER" id="PTHR10652">
    <property type="entry name" value="ADENYLYL CYCLASE-ASSOCIATED PROTEIN"/>
    <property type="match status" value="1"/>
</dbReference>
<feature type="compositionally biased region" description="Basic and acidic residues" evidence="5">
    <location>
        <begin position="351"/>
        <end position="365"/>
    </location>
</feature>
<dbReference type="AlphaFoldDB" id="A0A6A6B0S1"/>
<feature type="compositionally biased region" description="Pro residues" evidence="5">
    <location>
        <begin position="255"/>
        <end position="284"/>
    </location>
</feature>
<evidence type="ECO:0000256" key="3">
    <source>
        <dbReference type="ARBA" id="ARBA00072052"/>
    </source>
</evidence>
<dbReference type="FunFam" id="1.25.40.330:FF:000001">
    <property type="entry name" value="Adenylyl cyclase-associated protein"/>
    <property type="match status" value="1"/>
</dbReference>
<dbReference type="PROSITE" id="PS01089">
    <property type="entry name" value="CAP_2"/>
    <property type="match status" value="1"/>
</dbReference>
<comment type="function">
    <text evidence="2">The N-terminal domain binds to adenylyl cyclase, thereby enabling adenylyl cyclase to be activated by upstream regulatory signals, such as Ras. The C-terminal domain is required for normal cellular morphology and growth control.</text>
</comment>
<dbReference type="Gene3D" id="1.25.40.330">
    <property type="entry name" value="Adenylate cyclase-associated CAP, N-terminal domain"/>
    <property type="match status" value="1"/>
</dbReference>
<reference evidence="7" key="1">
    <citation type="journal article" date="2020" name="Stud. Mycol.">
        <title>101 Dothideomycetes genomes: a test case for predicting lifestyles and emergence of pathogens.</title>
        <authorList>
            <person name="Haridas S."/>
            <person name="Albert R."/>
            <person name="Binder M."/>
            <person name="Bloem J."/>
            <person name="Labutti K."/>
            <person name="Salamov A."/>
            <person name="Andreopoulos B."/>
            <person name="Baker S."/>
            <person name="Barry K."/>
            <person name="Bills G."/>
            <person name="Bluhm B."/>
            <person name="Cannon C."/>
            <person name="Castanera R."/>
            <person name="Culley D."/>
            <person name="Daum C."/>
            <person name="Ezra D."/>
            <person name="Gonzalez J."/>
            <person name="Henrissat B."/>
            <person name="Kuo A."/>
            <person name="Liang C."/>
            <person name="Lipzen A."/>
            <person name="Lutzoni F."/>
            <person name="Magnuson J."/>
            <person name="Mondo S."/>
            <person name="Nolan M."/>
            <person name="Ohm R."/>
            <person name="Pangilinan J."/>
            <person name="Park H.-J."/>
            <person name="Ramirez L."/>
            <person name="Alfaro M."/>
            <person name="Sun H."/>
            <person name="Tritt A."/>
            <person name="Yoshinaga Y."/>
            <person name="Zwiers L.-H."/>
            <person name="Turgeon B."/>
            <person name="Goodwin S."/>
            <person name="Spatafora J."/>
            <person name="Crous P."/>
            <person name="Grigoriev I."/>
        </authorList>
    </citation>
    <scope>NUCLEOTIDE SEQUENCE</scope>
    <source>
        <strain evidence="7">CBS 121167</strain>
    </source>
</reference>
<proteinExistence type="inferred from homology"/>
<dbReference type="InterPro" id="IPR006599">
    <property type="entry name" value="CARP_motif"/>
</dbReference>
<dbReference type="InterPro" id="IPR036222">
    <property type="entry name" value="CAP_N_sf"/>
</dbReference>
<keyword evidence="8" id="KW-1185">Reference proteome</keyword>
<dbReference type="InterPro" id="IPR036223">
    <property type="entry name" value="CAP_C_sf"/>
</dbReference>
<dbReference type="GO" id="GO:0007015">
    <property type="term" value="P:actin filament organization"/>
    <property type="evidence" value="ECO:0007669"/>
    <property type="project" value="TreeGrafter"/>
</dbReference>
<feature type="compositionally biased region" description="Polar residues" evidence="5">
    <location>
        <begin position="318"/>
        <end position="329"/>
    </location>
</feature>
<dbReference type="InterPro" id="IPR016098">
    <property type="entry name" value="CAP/MinC_C"/>
</dbReference>
<feature type="domain" description="C-CAP/cofactor C-like" evidence="6">
    <location>
        <begin position="361"/>
        <end position="497"/>
    </location>
</feature>
<dbReference type="Pfam" id="PF01213">
    <property type="entry name" value="CAP_N-CM"/>
    <property type="match status" value="1"/>
</dbReference>
<evidence type="ECO:0000256" key="1">
    <source>
        <dbReference type="ARBA" id="ARBA00007659"/>
    </source>
</evidence>
<dbReference type="FunFam" id="2.160.20.70:FF:000008">
    <property type="entry name" value="Adenylyl cyclase-associated protein"/>
    <property type="match status" value="1"/>
</dbReference>
<evidence type="ECO:0000313" key="8">
    <source>
        <dbReference type="Proteomes" id="UP000799438"/>
    </source>
</evidence>
<protein>
    <recommendedName>
        <fullName evidence="3 4">Adenylyl cyclase-associated protein</fullName>
    </recommendedName>
</protein>
<dbReference type="InterPro" id="IPR001837">
    <property type="entry name" value="Adenylate_cyclase-assoc_CAP"/>
</dbReference>
<evidence type="ECO:0000313" key="7">
    <source>
        <dbReference type="EMBL" id="KAF2136321.1"/>
    </source>
</evidence>
<evidence type="ECO:0000256" key="2">
    <source>
        <dbReference type="ARBA" id="ARBA00054756"/>
    </source>
</evidence>
<dbReference type="PANTHER" id="PTHR10652:SF0">
    <property type="entry name" value="ADENYLYL CYCLASE-ASSOCIATED PROTEIN"/>
    <property type="match status" value="1"/>
</dbReference>
<dbReference type="InterPro" id="IPR028417">
    <property type="entry name" value="CAP_CS_C"/>
</dbReference>
<dbReference type="Gene3D" id="2.160.20.70">
    <property type="match status" value="1"/>
</dbReference>
<dbReference type="SMART" id="SM00673">
    <property type="entry name" value="CARP"/>
    <property type="match status" value="2"/>
</dbReference>
<gene>
    <name evidence="7" type="ORF">K452DRAFT_259301</name>
</gene>
<dbReference type="InterPro" id="IPR013992">
    <property type="entry name" value="Adenylate_cyclase-assoc_CAP_N"/>
</dbReference>
<dbReference type="Pfam" id="PF08603">
    <property type="entry name" value="CAP_C"/>
    <property type="match status" value="1"/>
</dbReference>
<dbReference type="GO" id="GO:0003779">
    <property type="term" value="F:actin binding"/>
    <property type="evidence" value="ECO:0007669"/>
    <property type="project" value="InterPro"/>
</dbReference>
<dbReference type="GO" id="GO:0019933">
    <property type="term" value="P:cAMP-mediated signaling"/>
    <property type="evidence" value="ECO:0007669"/>
    <property type="project" value="TreeGrafter"/>
</dbReference>
<dbReference type="PROSITE" id="PS51329">
    <property type="entry name" value="C_CAP_COFACTOR_C"/>
    <property type="match status" value="1"/>
</dbReference>
<organism evidence="7 8">
    <name type="scientific">Aplosporella prunicola CBS 121167</name>
    <dbReference type="NCBI Taxonomy" id="1176127"/>
    <lineage>
        <taxon>Eukaryota</taxon>
        <taxon>Fungi</taxon>
        <taxon>Dikarya</taxon>
        <taxon>Ascomycota</taxon>
        <taxon>Pezizomycotina</taxon>
        <taxon>Dothideomycetes</taxon>
        <taxon>Dothideomycetes incertae sedis</taxon>
        <taxon>Botryosphaeriales</taxon>
        <taxon>Aplosporellaceae</taxon>
        <taxon>Aplosporella</taxon>
    </lineage>
</organism>
<dbReference type="GeneID" id="54295989"/>